<evidence type="ECO:0000313" key="3">
    <source>
        <dbReference type="Proteomes" id="UP000546642"/>
    </source>
</evidence>
<accession>A0A7W9YL19</accession>
<proteinExistence type="predicted"/>
<dbReference type="GO" id="GO:0001517">
    <property type="term" value="F:N-acetylglucosamine 6-O-sulfotransferase activity"/>
    <property type="evidence" value="ECO:0007669"/>
    <property type="project" value="TreeGrafter"/>
</dbReference>
<dbReference type="Gene3D" id="3.40.50.300">
    <property type="entry name" value="P-loop containing nucleotide triphosphate hydrolases"/>
    <property type="match status" value="1"/>
</dbReference>
<keyword evidence="3" id="KW-1185">Reference proteome</keyword>
<comment type="caution">
    <text evidence="2">The sequence shown here is derived from an EMBL/GenBank/DDBJ whole genome shotgun (WGS) entry which is preliminary data.</text>
</comment>
<dbReference type="PANTHER" id="PTHR10704">
    <property type="entry name" value="CARBOHYDRATE SULFOTRANSFERASE"/>
    <property type="match status" value="1"/>
</dbReference>
<evidence type="ECO:0008006" key="4">
    <source>
        <dbReference type="Google" id="ProtNLM"/>
    </source>
</evidence>
<reference evidence="2 3" key="1">
    <citation type="submission" date="2020-08" db="EMBL/GenBank/DDBJ databases">
        <title>Sequencing the genomes of 1000 actinobacteria strains.</title>
        <authorList>
            <person name="Klenk H.-P."/>
        </authorList>
    </citation>
    <scope>NUCLEOTIDE SEQUENCE [LARGE SCALE GENOMIC DNA]</scope>
    <source>
        <strain evidence="2 3">DSM 46659</strain>
    </source>
</reference>
<dbReference type="PANTHER" id="PTHR10704:SF44">
    <property type="entry name" value="LD35051P-RELATED"/>
    <property type="match status" value="1"/>
</dbReference>
<protein>
    <recommendedName>
        <fullName evidence="4">Sulfotransferase</fullName>
    </recommendedName>
</protein>
<dbReference type="GO" id="GO:0006790">
    <property type="term" value="P:sulfur compound metabolic process"/>
    <property type="evidence" value="ECO:0007669"/>
    <property type="project" value="TreeGrafter"/>
</dbReference>
<dbReference type="InterPro" id="IPR051135">
    <property type="entry name" value="Gal/GlcNAc/GalNAc_ST"/>
</dbReference>
<organism evidence="2 3">
    <name type="scientific">Nocardiopsis mwathae</name>
    <dbReference type="NCBI Taxonomy" id="1472723"/>
    <lineage>
        <taxon>Bacteria</taxon>
        <taxon>Bacillati</taxon>
        <taxon>Actinomycetota</taxon>
        <taxon>Actinomycetes</taxon>
        <taxon>Streptosporangiales</taxon>
        <taxon>Nocardiopsidaceae</taxon>
        <taxon>Nocardiopsis</taxon>
    </lineage>
</organism>
<feature type="region of interest" description="Disordered" evidence="1">
    <location>
        <begin position="212"/>
        <end position="236"/>
    </location>
</feature>
<evidence type="ECO:0000256" key="1">
    <source>
        <dbReference type="SAM" id="MobiDB-lite"/>
    </source>
</evidence>
<dbReference type="Proteomes" id="UP000546642">
    <property type="component" value="Unassembled WGS sequence"/>
</dbReference>
<evidence type="ECO:0000313" key="2">
    <source>
        <dbReference type="EMBL" id="MBB6173506.1"/>
    </source>
</evidence>
<dbReference type="EMBL" id="JACHDS010000001">
    <property type="protein sequence ID" value="MBB6173506.1"/>
    <property type="molecule type" value="Genomic_DNA"/>
</dbReference>
<dbReference type="AlphaFoldDB" id="A0A7W9YL19"/>
<name>A0A7W9YL19_9ACTN</name>
<dbReference type="InterPro" id="IPR027417">
    <property type="entry name" value="P-loop_NTPase"/>
</dbReference>
<sequence>MGEVVHMWRRSLVDDEVCGCGRPFGACDFWHAVGEEAFGGWDRVDAPALLDLKASVDRTRYIPLLIGGRPPAALAERVDRYTDFYDRLYTAVAQVSGSSVIVDSSKHASLAVCLRRRYGDRLRLLHVVRDPRAVAYSWGKRVVRPDATPSSPEKEMARYSPGRAAVQWMVQNAVLAELSRRGTPTRRVRYEDFAADPEREFRAIAEFAGSGGATPIGPDGAARLSPGHTVSGNPLRFSTGEVEVRPDVSWRGGLEPHSRLMVSALTFPARRTFGY</sequence>
<dbReference type="SUPFAM" id="SSF52540">
    <property type="entry name" value="P-loop containing nucleoside triphosphate hydrolases"/>
    <property type="match status" value="1"/>
</dbReference>
<gene>
    <name evidence="2" type="ORF">HNR23_003566</name>
</gene>
<dbReference type="GO" id="GO:0006044">
    <property type="term" value="P:N-acetylglucosamine metabolic process"/>
    <property type="evidence" value="ECO:0007669"/>
    <property type="project" value="TreeGrafter"/>
</dbReference>
<dbReference type="Pfam" id="PF13469">
    <property type="entry name" value="Sulfotransfer_3"/>
    <property type="match status" value="1"/>
</dbReference>